<dbReference type="GO" id="GO:0006777">
    <property type="term" value="P:Mo-molybdopterin cofactor biosynthetic process"/>
    <property type="evidence" value="ECO:0007669"/>
    <property type="project" value="InterPro"/>
</dbReference>
<evidence type="ECO:0000313" key="3">
    <source>
        <dbReference type="Proteomes" id="UP000251075"/>
    </source>
</evidence>
<dbReference type="PANTHER" id="PTHR40072:SF1">
    <property type="entry name" value="MOLYBDOPTERIN-GUANINE DINUCLEOTIDE BIOSYNTHESIS ADAPTER PROTEIN"/>
    <property type="match status" value="1"/>
</dbReference>
<dbReference type="AlphaFoldDB" id="A0A364P3R8"/>
<dbReference type="Pfam" id="PF03205">
    <property type="entry name" value="MobB"/>
    <property type="match status" value="1"/>
</dbReference>
<dbReference type="RefSeq" id="WP_112142174.1">
    <property type="nucleotide sequence ID" value="NZ_PGTO01000001.1"/>
</dbReference>
<dbReference type="CDD" id="cd03116">
    <property type="entry name" value="MobB"/>
    <property type="match status" value="1"/>
</dbReference>
<accession>A0A364P3R8</accession>
<dbReference type="Gene3D" id="3.40.50.300">
    <property type="entry name" value="P-loop containing nucleotide triphosphate hydrolases"/>
    <property type="match status" value="1"/>
</dbReference>
<evidence type="ECO:0000259" key="1">
    <source>
        <dbReference type="Pfam" id="PF03205"/>
    </source>
</evidence>
<name>A0A364P3R8_9PROT</name>
<reference evidence="2 3" key="1">
    <citation type="submission" date="2017-11" db="EMBL/GenBank/DDBJ databases">
        <title>Draft genome sequence of magnetotactic bacterium Magnetospirillum kuznetsovii LBB-42.</title>
        <authorList>
            <person name="Grouzdev D.S."/>
            <person name="Rysina M.S."/>
            <person name="Baslerov R.V."/>
            <person name="Koziaeva V."/>
        </authorList>
    </citation>
    <scope>NUCLEOTIDE SEQUENCE [LARGE SCALE GENOMIC DNA]</scope>
    <source>
        <strain evidence="2 3">LBB-42</strain>
    </source>
</reference>
<dbReference type="EMBL" id="PGTO01000001">
    <property type="protein sequence ID" value="RAU23941.1"/>
    <property type="molecule type" value="Genomic_DNA"/>
</dbReference>
<feature type="domain" description="Molybdopterin-guanine dinucleotide biosynthesis protein B (MobB)" evidence="1">
    <location>
        <begin position="3"/>
        <end position="135"/>
    </location>
</feature>
<gene>
    <name evidence="2" type="primary">mobB</name>
    <name evidence="2" type="ORF">CU669_02395</name>
</gene>
<keyword evidence="3" id="KW-1185">Reference proteome</keyword>
<organism evidence="2 3">
    <name type="scientific">Paramagnetospirillum kuznetsovii</name>
    <dbReference type="NCBI Taxonomy" id="2053833"/>
    <lineage>
        <taxon>Bacteria</taxon>
        <taxon>Pseudomonadati</taxon>
        <taxon>Pseudomonadota</taxon>
        <taxon>Alphaproteobacteria</taxon>
        <taxon>Rhodospirillales</taxon>
        <taxon>Magnetospirillaceae</taxon>
        <taxon>Paramagnetospirillum</taxon>
    </lineage>
</organism>
<dbReference type="GO" id="GO:0005525">
    <property type="term" value="F:GTP binding"/>
    <property type="evidence" value="ECO:0007669"/>
    <property type="project" value="InterPro"/>
</dbReference>
<dbReference type="OrthoDB" id="9804758at2"/>
<comment type="caution">
    <text evidence="2">The sequence shown here is derived from an EMBL/GenBank/DDBJ whole genome shotgun (WGS) entry which is preliminary data.</text>
</comment>
<dbReference type="NCBIfam" id="TIGR00176">
    <property type="entry name" value="mobB"/>
    <property type="match status" value="1"/>
</dbReference>
<dbReference type="SUPFAM" id="SSF52540">
    <property type="entry name" value="P-loop containing nucleoside triphosphate hydrolases"/>
    <property type="match status" value="1"/>
</dbReference>
<dbReference type="InterPro" id="IPR027417">
    <property type="entry name" value="P-loop_NTPase"/>
</dbReference>
<dbReference type="Proteomes" id="UP000251075">
    <property type="component" value="Unassembled WGS sequence"/>
</dbReference>
<evidence type="ECO:0000313" key="2">
    <source>
        <dbReference type="EMBL" id="RAU23941.1"/>
    </source>
</evidence>
<proteinExistence type="predicted"/>
<dbReference type="InterPro" id="IPR004435">
    <property type="entry name" value="MobB_dom"/>
</dbReference>
<dbReference type="PANTHER" id="PTHR40072">
    <property type="entry name" value="MOLYBDOPTERIN-GUANINE DINUCLEOTIDE BIOSYNTHESIS ADAPTER PROTEIN-RELATED"/>
    <property type="match status" value="1"/>
</dbReference>
<protein>
    <submittedName>
        <fullName evidence="2">Molybdopterin-guanine dinucleotide biosynthesis protein B</fullName>
    </submittedName>
</protein>
<dbReference type="InterPro" id="IPR052539">
    <property type="entry name" value="MGD_biosynthesis_adapter"/>
</dbReference>
<sequence length="164" mass="18508">MKVFGVCGRSGSGKTSLLTRLIPWLNARGLTISTVKQAQEAFDVDKPGKDSYQHREAGAREVMIASAKRWALMHEYREQAEFPMDELLARLSPVDLVLVEGFRRWPHERIEVWRRSVGKAPFYPEDPLVRAVASDDEVPDCTLPLLRLDDTDAIGSFILGRTGR</sequence>